<sequence length="79" mass="8121">MAVGDAAQAAGYPLVPDTGEEGRVRWGAREINRTRDLIAAVKSLIPTGKAGFRTAAGISSGTADPTGGNDGDIYFKIIS</sequence>
<evidence type="ECO:0000313" key="2">
    <source>
        <dbReference type="EMBL" id="AVD99449.1"/>
    </source>
</evidence>
<dbReference type="EMBL" id="MG757154">
    <property type="protein sequence ID" value="AVD99449.1"/>
    <property type="molecule type" value="Genomic_DNA"/>
</dbReference>
<evidence type="ECO:0000313" key="3">
    <source>
        <dbReference type="Proteomes" id="UP000241360"/>
    </source>
</evidence>
<accession>A0A2L1IW81</accession>
<evidence type="ECO:0000256" key="1">
    <source>
        <dbReference type="SAM" id="MobiDB-lite"/>
    </source>
</evidence>
<name>A0A2L1IW81_9CAUD</name>
<keyword evidence="3" id="KW-1185">Reference proteome</keyword>
<dbReference type="OrthoDB" id="21902at10239"/>
<organism evidence="2 3">
    <name type="scientific">Streptomyces phage Bing</name>
    <dbReference type="NCBI Taxonomy" id="2079427"/>
    <lineage>
        <taxon>Viruses</taxon>
        <taxon>Duplodnaviria</taxon>
        <taxon>Heunggongvirae</taxon>
        <taxon>Uroviricota</taxon>
        <taxon>Caudoviricetes</taxon>
        <taxon>Bingvirus</taxon>
        <taxon>Bingvirus bing</taxon>
    </lineage>
</organism>
<reference evidence="3" key="1">
    <citation type="submission" date="2018-01" db="EMBL/GenBank/DDBJ databases">
        <authorList>
            <person name="Wardenburg K.E."/>
            <person name="Rana S."/>
            <person name="Felix E."/>
            <person name="Puentes R.J."/>
            <person name="Shaffer C.D."/>
            <person name="Weston-Hafer K.A."/>
            <person name="Russell D.A."/>
            <person name="Pope W.H."/>
            <person name="Jacobs-Sera D."/>
            <person name="Hendrix R.W."/>
            <person name="Hatfull G.F."/>
        </authorList>
    </citation>
    <scope>NUCLEOTIDE SEQUENCE [LARGE SCALE GENOMIC DNA]</scope>
</reference>
<protein>
    <submittedName>
        <fullName evidence="2">Uncharacterized protein</fullName>
    </submittedName>
</protein>
<feature type="region of interest" description="Disordered" evidence="1">
    <location>
        <begin position="1"/>
        <end position="20"/>
    </location>
</feature>
<dbReference type="Proteomes" id="UP000241360">
    <property type="component" value="Segment"/>
</dbReference>
<gene>
    <name evidence="2" type="ORF">SEA_BING_27</name>
</gene>
<proteinExistence type="predicted"/>